<sequence length="228" mass="24777">MKKIILNLSLLFSLLIVNAQDDVSNSTTNVSFGIKAGLNLADLSGEDIAESSSKLGFHIGGVAEIMISDKFSIQPELIFSQQGTESTEKESGTFEGGSFSIEEETILKLNYLNLPVLAKFYVVDGFSLEAGPQVGFLLSADLEYDYRETVTFDGETITDTESAKATVKNEFKGIDFGLGFGANFKLNMGLNFGLRYNLGLTSIAEDDEDGEAFDVKNNVLQFSVGYSF</sequence>
<evidence type="ECO:0000256" key="1">
    <source>
        <dbReference type="SAM" id="SignalP"/>
    </source>
</evidence>
<dbReference type="RefSeq" id="WP_106463713.1">
    <property type="nucleotide sequence ID" value="NZ_PXOQ01000009.1"/>
</dbReference>
<evidence type="ECO:0000313" key="4">
    <source>
        <dbReference type="Proteomes" id="UP000238426"/>
    </source>
</evidence>
<gene>
    <name evidence="3" type="ORF">C7H52_09775</name>
</gene>
<accession>A0A2T1N9S3</accession>
<evidence type="ECO:0000313" key="3">
    <source>
        <dbReference type="EMBL" id="PSG88573.1"/>
    </source>
</evidence>
<protein>
    <submittedName>
        <fullName evidence="3">PorT family protein</fullName>
    </submittedName>
</protein>
<dbReference type="OrthoDB" id="947434at2"/>
<keyword evidence="4" id="KW-1185">Reference proteome</keyword>
<feature type="domain" description="Outer membrane protein beta-barrel" evidence="2">
    <location>
        <begin position="19"/>
        <end position="204"/>
    </location>
</feature>
<keyword evidence="1" id="KW-0732">Signal</keyword>
<dbReference type="Pfam" id="PF13568">
    <property type="entry name" value="OMP_b-brl_2"/>
    <property type="match status" value="1"/>
</dbReference>
<feature type="chain" id="PRO_5015414162" evidence="1">
    <location>
        <begin position="20"/>
        <end position="228"/>
    </location>
</feature>
<dbReference type="Proteomes" id="UP000238426">
    <property type="component" value="Unassembled WGS sequence"/>
</dbReference>
<dbReference type="Gene3D" id="2.40.160.60">
    <property type="entry name" value="Outer membrane protein transport protein (OMPP1/FadL/TodX)"/>
    <property type="match status" value="1"/>
</dbReference>
<evidence type="ECO:0000259" key="2">
    <source>
        <dbReference type="Pfam" id="PF13568"/>
    </source>
</evidence>
<dbReference type="InterPro" id="IPR025665">
    <property type="entry name" value="Beta-barrel_OMP_2"/>
</dbReference>
<proteinExistence type="predicted"/>
<dbReference type="EMBL" id="PXOQ01000009">
    <property type="protein sequence ID" value="PSG88573.1"/>
    <property type="molecule type" value="Genomic_DNA"/>
</dbReference>
<organism evidence="3 4">
    <name type="scientific">Aurantibacter aestuarii</name>
    <dbReference type="NCBI Taxonomy" id="1266046"/>
    <lineage>
        <taxon>Bacteria</taxon>
        <taxon>Pseudomonadati</taxon>
        <taxon>Bacteroidota</taxon>
        <taxon>Flavobacteriia</taxon>
        <taxon>Flavobacteriales</taxon>
        <taxon>Flavobacteriaceae</taxon>
        <taxon>Aurantibacter</taxon>
    </lineage>
</organism>
<comment type="caution">
    <text evidence="3">The sequence shown here is derived from an EMBL/GenBank/DDBJ whole genome shotgun (WGS) entry which is preliminary data.</text>
</comment>
<dbReference type="AlphaFoldDB" id="A0A2T1N9S3"/>
<reference evidence="3 4" key="1">
    <citation type="submission" date="2018-03" db="EMBL/GenBank/DDBJ databases">
        <title>Mesoflavibacter sp. HG37 and Mesoflavibacter sp. HG96 sp.nov., two marine bacteria isolated from seawater of Western Pacific Ocean.</title>
        <authorList>
            <person name="Cheng H."/>
            <person name="Wu Y.-H."/>
            <person name="Guo L.-L."/>
            <person name="Xu X.-W."/>
        </authorList>
    </citation>
    <scope>NUCLEOTIDE SEQUENCE [LARGE SCALE GENOMIC DNA]</scope>
    <source>
        <strain evidence="3 4">KCTC 32269</strain>
    </source>
</reference>
<feature type="signal peptide" evidence="1">
    <location>
        <begin position="1"/>
        <end position="19"/>
    </location>
</feature>
<name>A0A2T1N9S3_9FLAO</name>